<proteinExistence type="predicted"/>
<feature type="domain" description="PAC" evidence="6">
    <location>
        <begin position="1035"/>
        <end position="1089"/>
    </location>
</feature>
<dbReference type="PROSITE" id="PS50123">
    <property type="entry name" value="CHER"/>
    <property type="match status" value="1"/>
</dbReference>
<dbReference type="FunFam" id="3.30.70.270:FF:000001">
    <property type="entry name" value="Diguanylate cyclase domain protein"/>
    <property type="match status" value="1"/>
</dbReference>
<dbReference type="InterPro" id="IPR029787">
    <property type="entry name" value="Nucleotide_cyclase"/>
</dbReference>
<dbReference type="InterPro" id="IPR000780">
    <property type="entry name" value="CheR_MeTrfase"/>
</dbReference>
<evidence type="ECO:0000259" key="7">
    <source>
        <dbReference type="PROSITE" id="PS50122"/>
    </source>
</evidence>
<dbReference type="CDD" id="cd16434">
    <property type="entry name" value="CheB-CheR_fusion"/>
    <property type="match status" value="1"/>
</dbReference>
<feature type="domain" description="GGDEF" evidence="10">
    <location>
        <begin position="1121"/>
        <end position="1253"/>
    </location>
</feature>
<dbReference type="Pfam" id="PF08448">
    <property type="entry name" value="PAS_4"/>
    <property type="match status" value="1"/>
</dbReference>
<dbReference type="PRINTS" id="PR00996">
    <property type="entry name" value="CHERMTFRASE"/>
</dbReference>
<dbReference type="Pfam" id="PF13426">
    <property type="entry name" value="PAS_9"/>
    <property type="match status" value="1"/>
</dbReference>
<feature type="coiled-coil region" evidence="3">
    <location>
        <begin position="654"/>
        <end position="716"/>
    </location>
</feature>
<reference evidence="12" key="1">
    <citation type="journal article" date="2020" name="Microbiol. Resour. Announc.">
        <title>Draft Genome Sequences of Thiorhodococcus mannitoliphagus and Thiorhodococcus minor, Purple Sulfur Photosynthetic Bacteria in the Gammaproteobacterial Family Chromatiaceae.</title>
        <authorList>
            <person name="Aviles F.A."/>
            <person name="Meyer T.E."/>
            <person name="Kyndt J.A."/>
        </authorList>
    </citation>
    <scope>NUCLEOTIDE SEQUENCE [LARGE SCALE GENOMIC DNA]</scope>
    <source>
        <strain evidence="12">DSM 18266</strain>
    </source>
</reference>
<dbReference type="GO" id="GO:0006935">
    <property type="term" value="P:chemotaxis"/>
    <property type="evidence" value="ECO:0007669"/>
    <property type="project" value="UniProtKB-UniRule"/>
</dbReference>
<feature type="domain" description="CheB-type methylesterase" evidence="7">
    <location>
        <begin position="16"/>
        <end position="208"/>
    </location>
</feature>
<feature type="domain" description="PAS" evidence="5">
    <location>
        <begin position="979"/>
        <end position="1020"/>
    </location>
</feature>
<feature type="domain" description="EAL" evidence="9">
    <location>
        <begin position="1262"/>
        <end position="1516"/>
    </location>
</feature>
<dbReference type="Pfam" id="PF13596">
    <property type="entry name" value="PAS_10"/>
    <property type="match status" value="1"/>
</dbReference>
<dbReference type="PROSITE" id="PS50112">
    <property type="entry name" value="PAS"/>
    <property type="match status" value="2"/>
</dbReference>
<evidence type="ECO:0000256" key="2">
    <source>
        <dbReference type="PROSITE-ProRule" id="PRU00050"/>
    </source>
</evidence>
<evidence type="ECO:0000259" key="5">
    <source>
        <dbReference type="PROSITE" id="PS50112"/>
    </source>
</evidence>
<dbReference type="Pfam" id="PF00563">
    <property type="entry name" value="EAL"/>
    <property type="match status" value="1"/>
</dbReference>
<dbReference type="SUPFAM" id="SSF55073">
    <property type="entry name" value="Nucleotide cyclase"/>
    <property type="match status" value="1"/>
</dbReference>
<dbReference type="InterPro" id="IPR013656">
    <property type="entry name" value="PAS_4"/>
</dbReference>
<dbReference type="PANTHER" id="PTHR44757">
    <property type="entry name" value="DIGUANYLATE CYCLASE DGCP"/>
    <property type="match status" value="1"/>
</dbReference>
<comment type="caution">
    <text evidence="11">The sequence shown here is derived from an EMBL/GenBank/DDBJ whole genome shotgun (WGS) entry which is preliminary data.</text>
</comment>
<dbReference type="InterPro" id="IPR035909">
    <property type="entry name" value="CheB_C"/>
</dbReference>
<keyword evidence="3" id="KW-0175">Coiled coil</keyword>
<dbReference type="SUPFAM" id="SSF47757">
    <property type="entry name" value="Chemotaxis receptor methyltransferase CheR, N-terminal domain"/>
    <property type="match status" value="1"/>
</dbReference>
<dbReference type="NCBIfam" id="TIGR00254">
    <property type="entry name" value="GGDEF"/>
    <property type="match status" value="1"/>
</dbReference>
<name>A0A6P1E1L3_9GAMM</name>
<dbReference type="RefSeq" id="WP_164656431.1">
    <property type="nucleotide sequence ID" value="NZ_JAAIJR010000158.1"/>
</dbReference>
<dbReference type="CDD" id="cd00130">
    <property type="entry name" value="PAS"/>
    <property type="match status" value="2"/>
</dbReference>
<keyword evidence="2" id="KW-0378">Hydrolase</keyword>
<dbReference type="GO" id="GO:0008984">
    <property type="term" value="F:protein-glutamate methylesterase activity"/>
    <property type="evidence" value="ECO:0007669"/>
    <property type="project" value="InterPro"/>
</dbReference>
<evidence type="ECO:0000313" key="12">
    <source>
        <dbReference type="Proteomes" id="UP000471640"/>
    </source>
</evidence>
<dbReference type="PROSITE" id="PS50887">
    <property type="entry name" value="GGDEF"/>
    <property type="match status" value="1"/>
</dbReference>
<dbReference type="InterPro" id="IPR000700">
    <property type="entry name" value="PAS-assoc_C"/>
</dbReference>
<reference evidence="11 12" key="2">
    <citation type="submission" date="2020-02" db="EMBL/GenBank/DDBJ databases">
        <title>Genome sequences of Thiorhodococcus mannitoliphagus and Thiorhodococcus minor, purple sulfur photosynthetic bacteria in the gammaproteobacterial family, Chromatiaceae.</title>
        <authorList>
            <person name="Aviles F.A."/>
            <person name="Meyer T.E."/>
            <person name="Kyndt J.A."/>
        </authorList>
    </citation>
    <scope>NUCLEOTIDE SEQUENCE [LARGE SCALE GENOMIC DNA]</scope>
    <source>
        <strain evidence="11 12">DSM 18266</strain>
    </source>
</reference>
<dbReference type="Gene3D" id="3.30.70.270">
    <property type="match status" value="1"/>
</dbReference>
<dbReference type="InterPro" id="IPR000160">
    <property type="entry name" value="GGDEF_dom"/>
</dbReference>
<dbReference type="Gene3D" id="3.30.450.20">
    <property type="entry name" value="PAS domain"/>
    <property type="match status" value="3"/>
</dbReference>
<dbReference type="GO" id="GO:0000156">
    <property type="term" value="F:phosphorelay response regulator activity"/>
    <property type="evidence" value="ECO:0007669"/>
    <property type="project" value="InterPro"/>
</dbReference>
<dbReference type="PANTHER" id="PTHR44757:SF2">
    <property type="entry name" value="BIOFILM ARCHITECTURE MAINTENANCE PROTEIN MBAA"/>
    <property type="match status" value="1"/>
</dbReference>
<feature type="domain" description="PAS" evidence="5">
    <location>
        <begin position="843"/>
        <end position="912"/>
    </location>
</feature>
<dbReference type="GO" id="GO:0005737">
    <property type="term" value="C:cytoplasm"/>
    <property type="evidence" value="ECO:0007669"/>
    <property type="project" value="InterPro"/>
</dbReference>
<keyword evidence="12" id="KW-1185">Reference proteome</keyword>
<dbReference type="Pfam" id="PF03705">
    <property type="entry name" value="CheR_N"/>
    <property type="match status" value="1"/>
</dbReference>
<dbReference type="InterPro" id="IPR022642">
    <property type="entry name" value="CheR_C"/>
</dbReference>
<evidence type="ECO:0000259" key="10">
    <source>
        <dbReference type="PROSITE" id="PS50887"/>
    </source>
</evidence>
<dbReference type="SUPFAM" id="SSF53335">
    <property type="entry name" value="S-adenosyl-L-methionine-dependent methyltransferases"/>
    <property type="match status" value="1"/>
</dbReference>
<gene>
    <name evidence="11" type="ORF">G3480_22910</name>
</gene>
<dbReference type="PROSITE" id="PS50122">
    <property type="entry name" value="CHEB"/>
    <property type="match status" value="1"/>
</dbReference>
<feature type="active site" evidence="2">
    <location>
        <position position="58"/>
    </location>
</feature>
<dbReference type="InterPro" id="IPR000014">
    <property type="entry name" value="PAS"/>
</dbReference>
<dbReference type="InterPro" id="IPR043128">
    <property type="entry name" value="Rev_trsase/Diguanyl_cyclase"/>
</dbReference>
<dbReference type="CDD" id="cd01949">
    <property type="entry name" value="GGDEF"/>
    <property type="match status" value="1"/>
</dbReference>
<sequence length="1516" mass="168353">MSDSREPHQPESESAPQQEPDLHYIVGIGASAGGLEALTLLIGALPAGLNCTFVIAQHLSPNYRSMLVQLIGRETDMPVKAVEDGEIPLPGTIYISPPKWNLLLREGRFVLEEPRPDIGPRPSVNLFLKSLAETKGESAMGVILSGTGSDGTLGMRAIKANGGITFAQDPGSAKYPGMPQSAINAVEVDYVLPPANIAHEISLLVHRVATMPSAFPDETDSQRLTRLLLEVRRRTKIDFSGYKESTLWRRVRRRMATQGAEGLEAYVEFATDHPEELERLAKDILISVTAFFRDAEPFRQLETALARLLETKRKGAELRIWVPGCATGEEAYSIAIVLAELLGRDGLRDLRIQIFATDIDMEALTLARRAMFPVAALIDLPETLVSRYFEPVGDQYQIVKEIRDLVVFARQDLALDPPFLRLDLVSCRNLLIYFATDLQAKVLSVMHYSLRTDGLLFLGRSENISQQDALFESLDAKARLFRPKGGAANHDVARTLRGHLGAIVGKQAVEPTESVNGLFKQLAFQAYVPPSVLLDDRLYVIHTQGDLSPYIQLPDGAPRLEFPNMLSKELRTELLTLVHYSRTKRKSAKGRQRRVAPGRAGLIRLSVNPHHPYEPDEMFLVSFEPQTPPRRAGSRSTHLDMDMRVLEDELIATREHLQTVIQELETSNEEMQALNEEVQASNEELQASNEELEASNEELQASNEELVTVNEELMVKSAELAALNADFESVQNSVDFPLVVLDTQLHLTRFNRAAERVMQLTANCHHRPFKNLRLPAAFADLPAEAERVLHEGETIHRTLQNADADYRLQIVPYTDHAGESRGVVIGLADQTETARAERQALELQRRLLDVMNQAASMFAVKDQTGAYEFANQPFLDFFGLTLAQIIGRTDYQIFDTQLADLLQTKDLEVLRRRCAVDSEEQVSIGDSIRYLKVTRFPLVDGGGKMTAICSQALDTTSQHAAEEGLRLAASVFRFAGEGICVTDPEGKILSVNESFSRITGYPPEAAIGHTPALLRSDRHPPEFYTEMWRTLNSQGMWQGEIWNKCADGTVIPKWLTINAVRNDQGALCNYVGIFSDISAIKQSHEQIEYLATHDELTGLPNRNLFDDRVKHAITRAGRSGERLYVLFVDLDNFKLINDNLGHAAGDELLIEVAARMRASLREQDTVARLGGDEFILLVEDNSADLVSLTAKRLVDVLSASFRVHGQDIFVSASVGVSVYPDDGADSETLLKNADTAMYKAKDQGKNQLQFFSVDMKLLAERRLTIETGIRVALAKGQFELAYQPEVDLATGRVVGAEALIRWESDLLGSIPPSQFIPIAEQSGLIVAVSEWVIERVFHDLRQWREQGLELVPVFINISPLQFRTDHLISCIKAQAAHHDLSPSNVGVEITEGAIMDRNDAVLQVLGDLKRLNISIFVDDFGTGYSSLTYLKRYPIDGLKIDQSFVDGIANETDDQAIATAVIGIARAMGIKVVAEGVETIQQRDALISRDCELAQGFLLHRPLSFEAFGALLPRVE</sequence>
<evidence type="ECO:0000256" key="1">
    <source>
        <dbReference type="ARBA" id="ARBA00001946"/>
    </source>
</evidence>
<keyword evidence="2" id="KW-0145">Chemotaxis</keyword>
<feature type="domain" description="CheR-type methyltransferase" evidence="8">
    <location>
        <begin position="231"/>
        <end position="484"/>
    </location>
</feature>
<feature type="active site" evidence="2">
    <location>
        <position position="31"/>
    </location>
</feature>
<dbReference type="Proteomes" id="UP000471640">
    <property type="component" value="Unassembled WGS sequence"/>
</dbReference>
<dbReference type="Gene3D" id="3.40.50.180">
    <property type="entry name" value="Methylesterase CheB, C-terminal domain"/>
    <property type="match status" value="1"/>
</dbReference>
<dbReference type="Pfam" id="PF01339">
    <property type="entry name" value="CheB_methylest"/>
    <property type="match status" value="1"/>
</dbReference>
<dbReference type="InterPro" id="IPR052155">
    <property type="entry name" value="Biofilm_reg_signaling"/>
</dbReference>
<dbReference type="InterPro" id="IPR022641">
    <property type="entry name" value="CheR_N"/>
</dbReference>
<dbReference type="CDD" id="cd01948">
    <property type="entry name" value="EAL"/>
    <property type="match status" value="1"/>
</dbReference>
<evidence type="ECO:0000259" key="9">
    <source>
        <dbReference type="PROSITE" id="PS50883"/>
    </source>
</evidence>
<accession>A0A6P1E1L3</accession>
<dbReference type="SMART" id="SM00052">
    <property type="entry name" value="EAL"/>
    <property type="match status" value="1"/>
</dbReference>
<protein>
    <submittedName>
        <fullName evidence="11">EAL domain-containing protein</fullName>
    </submittedName>
</protein>
<dbReference type="SMART" id="SM00138">
    <property type="entry name" value="MeTrc"/>
    <property type="match status" value="1"/>
</dbReference>
<evidence type="ECO:0000256" key="3">
    <source>
        <dbReference type="SAM" id="Coils"/>
    </source>
</evidence>
<feature type="compositionally biased region" description="Basic and acidic residues" evidence="4">
    <location>
        <begin position="1"/>
        <end position="11"/>
    </location>
</feature>
<evidence type="ECO:0000256" key="4">
    <source>
        <dbReference type="SAM" id="MobiDB-lite"/>
    </source>
</evidence>
<evidence type="ECO:0000259" key="6">
    <source>
        <dbReference type="PROSITE" id="PS50113"/>
    </source>
</evidence>
<dbReference type="SMART" id="SM00267">
    <property type="entry name" value="GGDEF"/>
    <property type="match status" value="1"/>
</dbReference>
<organism evidence="11 12">
    <name type="scientific">Thiorhodococcus mannitoliphagus</name>
    <dbReference type="NCBI Taxonomy" id="329406"/>
    <lineage>
        <taxon>Bacteria</taxon>
        <taxon>Pseudomonadati</taxon>
        <taxon>Pseudomonadota</taxon>
        <taxon>Gammaproteobacteria</taxon>
        <taxon>Chromatiales</taxon>
        <taxon>Chromatiaceae</taxon>
        <taxon>Thiorhodococcus</taxon>
    </lineage>
</organism>
<evidence type="ECO:0000313" key="11">
    <source>
        <dbReference type="EMBL" id="NEX23113.1"/>
    </source>
</evidence>
<dbReference type="InterPro" id="IPR001633">
    <property type="entry name" value="EAL_dom"/>
</dbReference>
<dbReference type="SUPFAM" id="SSF52738">
    <property type="entry name" value="Methylesterase CheB, C-terminal domain"/>
    <property type="match status" value="1"/>
</dbReference>
<dbReference type="InterPro" id="IPR000673">
    <property type="entry name" value="Sig_transdc_resp-reg_Me-estase"/>
</dbReference>
<dbReference type="EMBL" id="JAAIJR010000158">
    <property type="protein sequence ID" value="NEX23113.1"/>
    <property type="molecule type" value="Genomic_DNA"/>
</dbReference>
<dbReference type="SUPFAM" id="SSF141868">
    <property type="entry name" value="EAL domain-like"/>
    <property type="match status" value="1"/>
</dbReference>
<dbReference type="Pfam" id="PF00990">
    <property type="entry name" value="GGDEF"/>
    <property type="match status" value="1"/>
</dbReference>
<dbReference type="PROSITE" id="PS50883">
    <property type="entry name" value="EAL"/>
    <property type="match status" value="1"/>
</dbReference>
<feature type="region of interest" description="Disordered" evidence="4">
    <location>
        <begin position="1"/>
        <end position="20"/>
    </location>
</feature>
<dbReference type="NCBIfam" id="TIGR00229">
    <property type="entry name" value="sensory_box"/>
    <property type="match status" value="2"/>
</dbReference>
<dbReference type="SMART" id="SM00091">
    <property type="entry name" value="PAS"/>
    <property type="match status" value="3"/>
</dbReference>
<dbReference type="Gene3D" id="3.20.20.450">
    <property type="entry name" value="EAL domain"/>
    <property type="match status" value="1"/>
</dbReference>
<dbReference type="SUPFAM" id="SSF55785">
    <property type="entry name" value="PYP-like sensor domain (PAS domain)"/>
    <property type="match status" value="3"/>
</dbReference>
<dbReference type="InterPro" id="IPR029063">
    <property type="entry name" value="SAM-dependent_MTases_sf"/>
</dbReference>
<dbReference type="InterPro" id="IPR035965">
    <property type="entry name" value="PAS-like_dom_sf"/>
</dbReference>
<dbReference type="InterPro" id="IPR035919">
    <property type="entry name" value="EAL_sf"/>
</dbReference>
<evidence type="ECO:0000259" key="8">
    <source>
        <dbReference type="PROSITE" id="PS50123"/>
    </source>
</evidence>
<dbReference type="Gene3D" id="3.40.50.150">
    <property type="entry name" value="Vaccinia Virus protein VP39"/>
    <property type="match status" value="1"/>
</dbReference>
<dbReference type="PROSITE" id="PS50113">
    <property type="entry name" value="PAC"/>
    <property type="match status" value="1"/>
</dbReference>
<feature type="active site" evidence="2">
    <location>
        <position position="150"/>
    </location>
</feature>
<comment type="cofactor">
    <cofactor evidence="1">
        <name>Mg(2+)</name>
        <dbReference type="ChEBI" id="CHEBI:18420"/>
    </cofactor>
</comment>
<dbReference type="GO" id="GO:0008757">
    <property type="term" value="F:S-adenosylmethionine-dependent methyltransferase activity"/>
    <property type="evidence" value="ECO:0007669"/>
    <property type="project" value="InterPro"/>
</dbReference>
<dbReference type="Pfam" id="PF01739">
    <property type="entry name" value="CheR"/>
    <property type="match status" value="1"/>
</dbReference>